<evidence type="ECO:0000313" key="5">
    <source>
        <dbReference type="Proteomes" id="UP000002222"/>
    </source>
</evidence>
<dbReference type="HOGENOM" id="CLU_076579_0_1_7"/>
<evidence type="ECO:0000256" key="2">
    <source>
        <dbReference type="ARBA" id="ARBA00022777"/>
    </source>
</evidence>
<keyword evidence="1" id="KW-0808">Transferase</keyword>
<keyword evidence="2" id="KW-0418">Kinase</keyword>
<dbReference type="EMBL" id="CP001816">
    <property type="protein sequence ID" value="ACZ11423.1"/>
    <property type="molecule type" value="Genomic_DNA"/>
</dbReference>
<feature type="domain" description="HipA-like C-terminal" evidence="3">
    <location>
        <begin position="142"/>
        <end position="219"/>
    </location>
</feature>
<evidence type="ECO:0000256" key="1">
    <source>
        <dbReference type="ARBA" id="ARBA00022679"/>
    </source>
</evidence>
<name>D1AZF6_SULD5</name>
<dbReference type="OrthoDB" id="9805913at2"/>
<evidence type="ECO:0000259" key="3">
    <source>
        <dbReference type="Pfam" id="PF07804"/>
    </source>
</evidence>
<accession>D1AZF6</accession>
<reference evidence="5" key="1">
    <citation type="submission" date="2009-11" db="EMBL/GenBank/DDBJ databases">
        <title>The complete genome of Sulfurospirillum deleyianum DSM 6946.</title>
        <authorList>
            <consortium name="US DOE Joint Genome Institute (JGI-PGF)"/>
            <person name="Lucas S."/>
            <person name="Copeland A."/>
            <person name="Lapidus A."/>
            <person name="Glavina del Rio T."/>
            <person name="Dalin E."/>
            <person name="Tice H."/>
            <person name="Bruce D."/>
            <person name="Goodwin L."/>
            <person name="Pitluck S."/>
            <person name="Kyrpides N."/>
            <person name="Mavromatis K."/>
            <person name="Ivanova N."/>
            <person name="Ovchinnikova G."/>
            <person name="Munk A.C."/>
            <person name="Lu M."/>
            <person name="Brettin T."/>
            <person name="Detter J.C."/>
            <person name="Han C."/>
            <person name="Tapia R."/>
            <person name="Larimer F."/>
            <person name="Land M."/>
            <person name="Hauser L."/>
            <person name="Markowitz V."/>
            <person name="Cheng J.F."/>
            <person name="Hugenholtz P."/>
            <person name="Woyke T."/>
            <person name="Wu D."/>
            <person name="Aumann P."/>
            <person name="Schneider S."/>
            <person name="Lang E."/>
            <person name="Spring S."/>
            <person name="Klenk H.P."/>
            <person name="Eisen J.A."/>
        </authorList>
    </citation>
    <scope>NUCLEOTIDE SEQUENCE [LARGE SCALE GENOMIC DNA]</scope>
    <source>
        <strain evidence="5">ATCC 51133 / DSM 6946 / 5175</strain>
    </source>
</reference>
<dbReference type="RefSeq" id="WP_012856189.1">
    <property type="nucleotide sequence ID" value="NC_013512.1"/>
</dbReference>
<protein>
    <recommendedName>
        <fullName evidence="3">HipA-like C-terminal domain-containing protein</fullName>
    </recommendedName>
</protein>
<gene>
    <name evidence="4" type="ordered locus">Sdel_0386</name>
</gene>
<dbReference type="Proteomes" id="UP000002222">
    <property type="component" value="Chromosome"/>
</dbReference>
<dbReference type="eggNOG" id="COG3550">
    <property type="taxonomic scope" value="Bacteria"/>
</dbReference>
<dbReference type="GO" id="GO:0016301">
    <property type="term" value="F:kinase activity"/>
    <property type="evidence" value="ECO:0007669"/>
    <property type="project" value="UniProtKB-KW"/>
</dbReference>
<dbReference type="KEGG" id="sdl:Sdel_0386"/>
<dbReference type="STRING" id="525898.Sdel_0386"/>
<sequence length="302" mass="35395">MEKFTIFEIPSHKYESIEQLGTKRKFWFIDDTDEKLKLFKIGREGTGENWVEVVVSHICELLDIPHAKYEFAIWDEKLGTITESFVPENGRLIHGNELLAKIHNNYPINEYKVRDYLLKRVLVIIKYIKAELPLGYSNEMCNSCLDVFISYILLDCLISNGDRHHENWGFIVYESKVYLAPTYDHASGLGCRESDEIKTKRLQTKDQNYQVKSFVKRARTPFFNKDKMLTTLEAFELCANFDKEIVLFWLVKLEALDLENVRNIFDKIPPDLISNISIEFAIKVLEENKKRLLEVKEALLND</sequence>
<proteinExistence type="predicted"/>
<dbReference type="Pfam" id="PF07804">
    <property type="entry name" value="HipA_C"/>
    <property type="match status" value="1"/>
</dbReference>
<organism evidence="4 5">
    <name type="scientific">Sulfurospirillum deleyianum (strain ATCC 51133 / DSM 6946 / 5175)</name>
    <dbReference type="NCBI Taxonomy" id="525898"/>
    <lineage>
        <taxon>Bacteria</taxon>
        <taxon>Pseudomonadati</taxon>
        <taxon>Campylobacterota</taxon>
        <taxon>Epsilonproteobacteria</taxon>
        <taxon>Campylobacterales</taxon>
        <taxon>Sulfurospirillaceae</taxon>
        <taxon>Sulfurospirillum</taxon>
    </lineage>
</organism>
<dbReference type="Gene3D" id="1.10.1070.20">
    <property type="match status" value="1"/>
</dbReference>
<keyword evidence="5" id="KW-1185">Reference proteome</keyword>
<reference evidence="4 5" key="2">
    <citation type="journal article" date="2010" name="Stand. Genomic Sci.">
        <title>Complete genome sequence of Sulfurospirillum deleyianum type strain (5175).</title>
        <authorList>
            <person name="Sikorski J."/>
            <person name="Lapidus A."/>
            <person name="Copeland A."/>
            <person name="Glavina Del Rio T."/>
            <person name="Nolan M."/>
            <person name="Lucas S."/>
            <person name="Chen F."/>
            <person name="Tice H."/>
            <person name="Cheng J.F."/>
            <person name="Saunders E."/>
            <person name="Bruce D."/>
            <person name="Goodwin L."/>
            <person name="Pitluck S."/>
            <person name="Ovchinnikova G."/>
            <person name="Pati A."/>
            <person name="Ivanova N."/>
            <person name="Mavromatis K."/>
            <person name="Chen A."/>
            <person name="Palaniappan K."/>
            <person name="Chain P."/>
            <person name="Land M."/>
            <person name="Hauser L."/>
            <person name="Chang Y.J."/>
            <person name="Jeffries C.D."/>
            <person name="Brettin T."/>
            <person name="Detter J.C."/>
            <person name="Han C."/>
            <person name="Rohde M."/>
            <person name="Lang E."/>
            <person name="Spring S."/>
            <person name="Goker M."/>
            <person name="Bristow J."/>
            <person name="Eisen J.A."/>
            <person name="Markowitz V."/>
            <person name="Hugenholtz P."/>
            <person name="Kyrpides N.C."/>
            <person name="Klenk H.P."/>
        </authorList>
    </citation>
    <scope>NUCLEOTIDE SEQUENCE [LARGE SCALE GENOMIC DNA]</scope>
    <source>
        <strain evidence="5">ATCC 51133 / DSM 6946 / 5175</strain>
    </source>
</reference>
<evidence type="ECO:0000313" key="4">
    <source>
        <dbReference type="EMBL" id="ACZ11423.1"/>
    </source>
</evidence>
<dbReference type="AlphaFoldDB" id="D1AZF6"/>
<dbReference type="InterPro" id="IPR012893">
    <property type="entry name" value="HipA-like_C"/>
</dbReference>